<evidence type="ECO:0000313" key="1">
    <source>
        <dbReference type="EMBL" id="OJJ70377.1"/>
    </source>
</evidence>
<reference evidence="2" key="1">
    <citation type="journal article" date="2017" name="Genome Biol.">
        <title>Comparative genomics reveals high biological diversity and specific adaptations in the industrially and medically important fungal genus Aspergillus.</title>
        <authorList>
            <person name="de Vries R.P."/>
            <person name="Riley R."/>
            <person name="Wiebenga A."/>
            <person name="Aguilar-Osorio G."/>
            <person name="Amillis S."/>
            <person name="Uchima C.A."/>
            <person name="Anderluh G."/>
            <person name="Asadollahi M."/>
            <person name="Askin M."/>
            <person name="Barry K."/>
            <person name="Battaglia E."/>
            <person name="Bayram O."/>
            <person name="Benocci T."/>
            <person name="Braus-Stromeyer S.A."/>
            <person name="Caldana C."/>
            <person name="Canovas D."/>
            <person name="Cerqueira G.C."/>
            <person name="Chen F."/>
            <person name="Chen W."/>
            <person name="Choi C."/>
            <person name="Clum A."/>
            <person name="Dos Santos R.A."/>
            <person name="Damasio A.R."/>
            <person name="Diallinas G."/>
            <person name="Emri T."/>
            <person name="Fekete E."/>
            <person name="Flipphi M."/>
            <person name="Freyberg S."/>
            <person name="Gallo A."/>
            <person name="Gournas C."/>
            <person name="Habgood R."/>
            <person name="Hainaut M."/>
            <person name="Harispe M.L."/>
            <person name="Henrissat B."/>
            <person name="Hilden K.S."/>
            <person name="Hope R."/>
            <person name="Hossain A."/>
            <person name="Karabika E."/>
            <person name="Karaffa L."/>
            <person name="Karanyi Z."/>
            <person name="Krasevec N."/>
            <person name="Kuo A."/>
            <person name="Kusch H."/>
            <person name="LaButti K."/>
            <person name="Lagendijk E.L."/>
            <person name="Lapidus A."/>
            <person name="Levasseur A."/>
            <person name="Lindquist E."/>
            <person name="Lipzen A."/>
            <person name="Logrieco A.F."/>
            <person name="MacCabe A."/>
            <person name="Maekelae M.R."/>
            <person name="Malavazi I."/>
            <person name="Melin P."/>
            <person name="Meyer V."/>
            <person name="Mielnichuk N."/>
            <person name="Miskei M."/>
            <person name="Molnar A.P."/>
            <person name="Mule G."/>
            <person name="Ngan C.Y."/>
            <person name="Orejas M."/>
            <person name="Orosz E."/>
            <person name="Ouedraogo J.P."/>
            <person name="Overkamp K.M."/>
            <person name="Park H.-S."/>
            <person name="Perrone G."/>
            <person name="Piumi F."/>
            <person name="Punt P.J."/>
            <person name="Ram A.F."/>
            <person name="Ramon A."/>
            <person name="Rauscher S."/>
            <person name="Record E."/>
            <person name="Riano-Pachon D.M."/>
            <person name="Robert V."/>
            <person name="Roehrig J."/>
            <person name="Ruller R."/>
            <person name="Salamov A."/>
            <person name="Salih N.S."/>
            <person name="Samson R.A."/>
            <person name="Sandor E."/>
            <person name="Sanguinetti M."/>
            <person name="Schuetze T."/>
            <person name="Sepcic K."/>
            <person name="Shelest E."/>
            <person name="Sherlock G."/>
            <person name="Sophianopoulou V."/>
            <person name="Squina F.M."/>
            <person name="Sun H."/>
            <person name="Susca A."/>
            <person name="Todd R.B."/>
            <person name="Tsang A."/>
            <person name="Unkles S.E."/>
            <person name="van de Wiele N."/>
            <person name="van Rossen-Uffink D."/>
            <person name="Oliveira J.V."/>
            <person name="Vesth T.C."/>
            <person name="Visser J."/>
            <person name="Yu J.-H."/>
            <person name="Zhou M."/>
            <person name="Andersen M.R."/>
            <person name="Archer D.B."/>
            <person name="Baker S.E."/>
            <person name="Benoit I."/>
            <person name="Brakhage A.A."/>
            <person name="Braus G.H."/>
            <person name="Fischer R."/>
            <person name="Frisvad J.C."/>
            <person name="Goldman G.H."/>
            <person name="Houbraken J."/>
            <person name="Oakley B."/>
            <person name="Pocsi I."/>
            <person name="Scazzocchio C."/>
            <person name="Seiboth B."/>
            <person name="vanKuyk P.A."/>
            <person name="Wortman J."/>
            <person name="Dyer P.S."/>
            <person name="Grigoriev I.V."/>
        </authorList>
    </citation>
    <scope>NUCLEOTIDE SEQUENCE [LARGE SCALE GENOMIC DNA]</scope>
    <source>
        <strain evidence="2">CBS 101740 / IMI 381727 / IBT 21946</strain>
    </source>
</reference>
<accession>A0A1L9UFD3</accession>
<evidence type="ECO:0000313" key="2">
    <source>
        <dbReference type="Proteomes" id="UP000184499"/>
    </source>
</evidence>
<dbReference type="AlphaFoldDB" id="A0A1L9UFD3"/>
<dbReference type="Proteomes" id="UP000184499">
    <property type="component" value="Unassembled WGS sequence"/>
</dbReference>
<dbReference type="GeneID" id="93580828"/>
<name>A0A1L9UFD3_ASPBC</name>
<sequence length="230" mass="26260">MASRHIYHPRSITPFTILGWRGSILPSLSCLCHQQDIERDSTSDEVLSSRGGHTTFSLMLRHKHDIERDSTSDETESPYGGMISITCRQLERHIRPPHACSPMYFASRAVAGGFIQFAYDSYALLHTRNTDLTDILDSCCITHRSLRVGVPNSWRLTTNTCSQLNTSRSLFFHRPPYDRYFVQRPVSWGCLLLHIPIQAVLLGQSIIIMVYYHYVGLCRCGLLPCVDRRT</sequence>
<keyword evidence="2" id="KW-1185">Reference proteome</keyword>
<protein>
    <submittedName>
        <fullName evidence="1">Uncharacterized protein</fullName>
    </submittedName>
</protein>
<gene>
    <name evidence="1" type="ORF">ASPBRDRAFT_619019</name>
</gene>
<proteinExistence type="predicted"/>
<organism evidence="1 2">
    <name type="scientific">Aspergillus brasiliensis (strain CBS 101740 / IMI 381727 / IBT 21946)</name>
    <dbReference type="NCBI Taxonomy" id="767769"/>
    <lineage>
        <taxon>Eukaryota</taxon>
        <taxon>Fungi</taxon>
        <taxon>Dikarya</taxon>
        <taxon>Ascomycota</taxon>
        <taxon>Pezizomycotina</taxon>
        <taxon>Eurotiomycetes</taxon>
        <taxon>Eurotiomycetidae</taxon>
        <taxon>Eurotiales</taxon>
        <taxon>Aspergillaceae</taxon>
        <taxon>Aspergillus</taxon>
        <taxon>Aspergillus subgen. Circumdati</taxon>
    </lineage>
</organism>
<dbReference type="RefSeq" id="XP_067477625.1">
    <property type="nucleotide sequence ID" value="XM_067628340.1"/>
</dbReference>
<dbReference type="VEuPathDB" id="FungiDB:ASPBRDRAFT_619019"/>
<dbReference type="EMBL" id="KV878686">
    <property type="protein sequence ID" value="OJJ70377.1"/>
    <property type="molecule type" value="Genomic_DNA"/>
</dbReference>